<dbReference type="KEGG" id="plyc:GXP70_13920"/>
<dbReference type="InterPro" id="IPR009057">
    <property type="entry name" value="Homeodomain-like_sf"/>
</dbReference>
<protein>
    <submittedName>
        <fullName evidence="6">AraC family transcriptional regulator</fullName>
    </submittedName>
</protein>
<dbReference type="Gene3D" id="3.40.50.1980">
    <property type="entry name" value="Nitrogenase molybdenum iron protein domain"/>
    <property type="match status" value="2"/>
</dbReference>
<dbReference type="InterPro" id="IPR018060">
    <property type="entry name" value="HTH_AraC"/>
</dbReference>
<dbReference type="RefSeq" id="WP_162357374.1">
    <property type="nucleotide sequence ID" value="NZ_CP048209.1"/>
</dbReference>
<evidence type="ECO:0000259" key="4">
    <source>
        <dbReference type="PROSITE" id="PS01124"/>
    </source>
</evidence>
<dbReference type="InterPro" id="IPR002491">
    <property type="entry name" value="ABC_transptr_periplasmic_BD"/>
</dbReference>
<keyword evidence="3" id="KW-0804">Transcription</keyword>
<dbReference type="Proteomes" id="UP000476064">
    <property type="component" value="Chromosome"/>
</dbReference>
<dbReference type="AlphaFoldDB" id="A0A6C0G688"/>
<dbReference type="EMBL" id="CP048209">
    <property type="protein sequence ID" value="QHT60935.1"/>
    <property type="molecule type" value="Genomic_DNA"/>
</dbReference>
<dbReference type="SMART" id="SM00342">
    <property type="entry name" value="HTH_ARAC"/>
    <property type="match status" value="1"/>
</dbReference>
<proteinExistence type="predicted"/>
<sequence length="545" mass="60988">MNNRPFPGLQPSAAARLCYWLLDVQALRDDAQQPPSDRAFIETKSHVLLLSNGSDGRIIVDGRLHVLKPGCLFICAPGQLLEVTNFGGQTLELLMLYFQAFVTPNGQASAHMPPEGTEPAFPVLGEALLPSAAMASQLFGVIETSWKQGTDSARLRCEAGLLELLSHALTHRERLTEMALELARLELERHYASEIAIESLARIAGLSRFHFMRLFKERFGKGVVEYRTELRLREAKRLMGSANLTLAEIALRIGYTNESYFSSLFKKQTGMSPAAYLRSRQRRIAAYSWINLGQLLALRTIPVAAPMDHYWTSRYRNKYEFEVATPLSHHYEFNLKALRQAKPDGIVAIGELIPPAEQKKLQQLAPTLFLSWNDDWRTHLVKLAAFLEREEEAEAWLRKYDRDAAAVRARIAPVIGPDRLLVLSVGGERLTVWGRQAGSVLYGDLEIAMPPELRDTGWHREITPSELAGIQAERILVHVEGGAAAEAAWRRLALSEAWLGLPAVRRGSVHAVIEYGCFDAPWNDYAAEPIGRFLNDIPELLGIPD</sequence>
<dbReference type="Gene3D" id="1.10.10.60">
    <property type="entry name" value="Homeodomain-like"/>
    <property type="match status" value="2"/>
</dbReference>
<keyword evidence="7" id="KW-1185">Reference proteome</keyword>
<feature type="domain" description="HTH araC/xylS-type" evidence="4">
    <location>
        <begin position="181"/>
        <end position="279"/>
    </location>
</feature>
<reference evidence="6 7" key="1">
    <citation type="submission" date="2020-01" db="EMBL/GenBank/DDBJ databases">
        <title>Paenibacillus sp. nov., isolated from tomato rhizosphere.</title>
        <authorList>
            <person name="Weon H.-Y."/>
            <person name="Lee S.A."/>
        </authorList>
    </citation>
    <scope>NUCLEOTIDE SEQUENCE [LARGE SCALE GENOMIC DNA]</scope>
    <source>
        <strain evidence="6 7">12200R-189</strain>
    </source>
</reference>
<evidence type="ECO:0000256" key="3">
    <source>
        <dbReference type="ARBA" id="ARBA00023163"/>
    </source>
</evidence>
<evidence type="ECO:0000313" key="7">
    <source>
        <dbReference type="Proteomes" id="UP000476064"/>
    </source>
</evidence>
<organism evidence="6 7">
    <name type="scientific">Paenibacillus lycopersici</name>
    <dbReference type="NCBI Taxonomy" id="2704462"/>
    <lineage>
        <taxon>Bacteria</taxon>
        <taxon>Bacillati</taxon>
        <taxon>Bacillota</taxon>
        <taxon>Bacilli</taxon>
        <taxon>Bacillales</taxon>
        <taxon>Paenibacillaceae</taxon>
        <taxon>Paenibacillus</taxon>
    </lineage>
</organism>
<dbReference type="GO" id="GO:0003700">
    <property type="term" value="F:DNA-binding transcription factor activity"/>
    <property type="evidence" value="ECO:0007669"/>
    <property type="project" value="InterPro"/>
</dbReference>
<dbReference type="Pfam" id="PF12833">
    <property type="entry name" value="HTH_18"/>
    <property type="match status" value="1"/>
</dbReference>
<dbReference type="PROSITE" id="PS00041">
    <property type="entry name" value="HTH_ARAC_FAMILY_1"/>
    <property type="match status" value="1"/>
</dbReference>
<dbReference type="Pfam" id="PF01497">
    <property type="entry name" value="Peripla_BP_2"/>
    <property type="match status" value="1"/>
</dbReference>
<dbReference type="PROSITE" id="PS01124">
    <property type="entry name" value="HTH_ARAC_FAMILY_2"/>
    <property type="match status" value="1"/>
</dbReference>
<dbReference type="SUPFAM" id="SSF46689">
    <property type="entry name" value="Homeodomain-like"/>
    <property type="match status" value="2"/>
</dbReference>
<dbReference type="PRINTS" id="PR00032">
    <property type="entry name" value="HTHARAC"/>
</dbReference>
<dbReference type="InterPro" id="IPR020449">
    <property type="entry name" value="Tscrpt_reg_AraC-type_HTH"/>
</dbReference>
<dbReference type="PANTHER" id="PTHR43280">
    <property type="entry name" value="ARAC-FAMILY TRANSCRIPTIONAL REGULATOR"/>
    <property type="match status" value="1"/>
</dbReference>
<gene>
    <name evidence="6" type="ORF">GXP70_13920</name>
</gene>
<dbReference type="SUPFAM" id="SSF53807">
    <property type="entry name" value="Helical backbone' metal receptor"/>
    <property type="match status" value="1"/>
</dbReference>
<dbReference type="GO" id="GO:0043565">
    <property type="term" value="F:sequence-specific DNA binding"/>
    <property type="evidence" value="ECO:0007669"/>
    <property type="project" value="InterPro"/>
</dbReference>
<accession>A0A6C0G688</accession>
<dbReference type="PROSITE" id="PS50983">
    <property type="entry name" value="FE_B12_PBP"/>
    <property type="match status" value="1"/>
</dbReference>
<dbReference type="SUPFAM" id="SSF51215">
    <property type="entry name" value="Regulatory protein AraC"/>
    <property type="match status" value="1"/>
</dbReference>
<evidence type="ECO:0000313" key="6">
    <source>
        <dbReference type="EMBL" id="QHT60935.1"/>
    </source>
</evidence>
<dbReference type="InterPro" id="IPR037923">
    <property type="entry name" value="HTH-like"/>
</dbReference>
<evidence type="ECO:0000256" key="2">
    <source>
        <dbReference type="ARBA" id="ARBA00023125"/>
    </source>
</evidence>
<dbReference type="PANTHER" id="PTHR43280:SF28">
    <property type="entry name" value="HTH-TYPE TRANSCRIPTIONAL ACTIVATOR RHAS"/>
    <property type="match status" value="1"/>
</dbReference>
<evidence type="ECO:0000256" key="1">
    <source>
        <dbReference type="ARBA" id="ARBA00023015"/>
    </source>
</evidence>
<keyword evidence="2" id="KW-0238">DNA-binding</keyword>
<keyword evidence="1" id="KW-0805">Transcription regulation</keyword>
<dbReference type="InterPro" id="IPR018062">
    <property type="entry name" value="HTH_AraC-typ_CS"/>
</dbReference>
<feature type="domain" description="Fe/B12 periplasmic-binding" evidence="5">
    <location>
        <begin position="283"/>
        <end position="545"/>
    </location>
</feature>
<name>A0A6C0G688_9BACL</name>
<evidence type="ECO:0000259" key="5">
    <source>
        <dbReference type="PROSITE" id="PS50983"/>
    </source>
</evidence>